<feature type="transmembrane region" description="Helical" evidence="3">
    <location>
        <begin position="27"/>
        <end position="45"/>
    </location>
</feature>
<evidence type="ECO:0000256" key="2">
    <source>
        <dbReference type="PIRNR" id="PIRNR016661"/>
    </source>
</evidence>
<gene>
    <name evidence="4" type="ORF">VK792_02070</name>
</gene>
<accession>A0ABU6HG37</accession>
<organism evidence="4 5">
    <name type="scientific">Mesobacterium hydrothermale</name>
    <dbReference type="NCBI Taxonomy" id="3111907"/>
    <lineage>
        <taxon>Bacteria</taxon>
        <taxon>Pseudomonadati</taxon>
        <taxon>Pseudomonadota</taxon>
        <taxon>Alphaproteobacteria</taxon>
        <taxon>Rhodobacterales</taxon>
        <taxon>Roseobacteraceae</taxon>
        <taxon>Mesobacterium</taxon>
    </lineage>
</organism>
<feature type="transmembrane region" description="Helical" evidence="3">
    <location>
        <begin position="104"/>
        <end position="121"/>
    </location>
</feature>
<dbReference type="PANTHER" id="PTHR34295">
    <property type="entry name" value="BIOTIN TRANSPORTER BIOY"/>
    <property type="match status" value="1"/>
</dbReference>
<dbReference type="RefSeq" id="WP_326295687.1">
    <property type="nucleotide sequence ID" value="NZ_JAYLLH010000002.1"/>
</dbReference>
<reference evidence="4 5" key="1">
    <citation type="submission" date="2024-01" db="EMBL/GenBank/DDBJ databases">
        <title>Mesobacterium rodlantinim sp. nov., isolated from shallow sea hydrothermal systems off Kueishantao Island.</title>
        <authorList>
            <person name="Su Z."/>
            <person name="Tang K."/>
        </authorList>
    </citation>
    <scope>NUCLEOTIDE SEQUENCE [LARGE SCALE GENOMIC DNA]</scope>
    <source>
        <strain evidence="4 5">TK19101</strain>
    </source>
</reference>
<comment type="caution">
    <text evidence="4">The sequence shown here is derived from an EMBL/GenBank/DDBJ whole genome shotgun (WGS) entry which is preliminary data.</text>
</comment>
<evidence type="ECO:0000313" key="5">
    <source>
        <dbReference type="Proteomes" id="UP001348149"/>
    </source>
</evidence>
<feature type="transmembrane region" description="Helical" evidence="3">
    <location>
        <begin position="133"/>
        <end position="157"/>
    </location>
</feature>
<feature type="transmembrane region" description="Helical" evidence="3">
    <location>
        <begin position="177"/>
        <end position="194"/>
    </location>
</feature>
<feature type="transmembrane region" description="Helical" evidence="3">
    <location>
        <begin position="75"/>
        <end position="98"/>
    </location>
</feature>
<keyword evidence="3" id="KW-0812">Transmembrane</keyword>
<dbReference type="PIRSF" id="PIRSF016661">
    <property type="entry name" value="BioY"/>
    <property type="match status" value="1"/>
</dbReference>
<evidence type="ECO:0000256" key="1">
    <source>
        <dbReference type="ARBA" id="ARBA00010692"/>
    </source>
</evidence>
<evidence type="ECO:0000256" key="3">
    <source>
        <dbReference type="SAM" id="Phobius"/>
    </source>
</evidence>
<dbReference type="Gene3D" id="1.10.1760.20">
    <property type="match status" value="1"/>
</dbReference>
<dbReference type="PANTHER" id="PTHR34295:SF1">
    <property type="entry name" value="BIOTIN TRANSPORTER BIOY"/>
    <property type="match status" value="1"/>
</dbReference>
<keyword evidence="2" id="KW-1003">Cell membrane</keyword>
<feature type="transmembrane region" description="Helical" evidence="3">
    <location>
        <begin position="51"/>
        <end position="68"/>
    </location>
</feature>
<name>A0ABU6HG37_9RHOB</name>
<dbReference type="Pfam" id="PF02632">
    <property type="entry name" value="BioY"/>
    <property type="match status" value="1"/>
</dbReference>
<keyword evidence="2" id="KW-0813">Transport</keyword>
<proteinExistence type="inferred from homology"/>
<keyword evidence="5" id="KW-1185">Reference proteome</keyword>
<comment type="subcellular location">
    <subcellularLocation>
        <location evidence="2">Cell membrane</location>
        <topology evidence="2">Multi-pass membrane protein</topology>
    </subcellularLocation>
</comment>
<dbReference type="InterPro" id="IPR003784">
    <property type="entry name" value="BioY"/>
</dbReference>
<dbReference type="EMBL" id="JAYLLH010000002">
    <property type="protein sequence ID" value="MEC3860060.1"/>
    <property type="molecule type" value="Genomic_DNA"/>
</dbReference>
<evidence type="ECO:0000313" key="4">
    <source>
        <dbReference type="EMBL" id="MEC3860060.1"/>
    </source>
</evidence>
<protein>
    <recommendedName>
        <fullName evidence="2">Biotin transporter</fullName>
    </recommendedName>
</protein>
<sequence length="199" mass="20286">MSIAATRIVLAEAFGAKEGTALRLKQAALVVAGIAALAIAAKIRVPMWPVPVTMQTFAVLTIGAAFGLRLGLVTLLGYLALGAAGAAVFTGSSAGLAYMTGPTGGYLLGFAVAAGLMGILARRGWDRSFGGMVGAMLLGNATIYAFGLAWMSYLFAADKGMAWVLQYGMGNFLAGDALKLALAALVLPAAWKLVGRARG</sequence>
<keyword evidence="3" id="KW-1133">Transmembrane helix</keyword>
<dbReference type="Proteomes" id="UP001348149">
    <property type="component" value="Unassembled WGS sequence"/>
</dbReference>
<keyword evidence="2 3" id="KW-0472">Membrane</keyword>
<comment type="similarity">
    <text evidence="1 2">Belongs to the BioY family.</text>
</comment>